<evidence type="ECO:0000313" key="6">
    <source>
        <dbReference type="Proteomes" id="UP000235405"/>
    </source>
</evidence>
<feature type="domain" description="Bacterial surface antigen (D15)" evidence="4">
    <location>
        <begin position="108"/>
        <end position="362"/>
    </location>
</feature>
<dbReference type="RefSeq" id="WP_102481918.1">
    <property type="nucleotide sequence ID" value="NZ_MCSW01000058.1"/>
</dbReference>
<keyword evidence="2" id="KW-0472">Membrane</keyword>
<name>A0A2N7CIP0_VIBSP</name>
<evidence type="ECO:0000259" key="4">
    <source>
        <dbReference type="Pfam" id="PF01103"/>
    </source>
</evidence>
<reference evidence="6" key="1">
    <citation type="submission" date="2016-07" db="EMBL/GenBank/DDBJ databases">
        <title>Nontailed viruses are major unrecognized killers of bacteria in the ocean.</title>
        <authorList>
            <person name="Kauffman K."/>
            <person name="Hussain F."/>
            <person name="Yang J."/>
            <person name="Arevalo P."/>
            <person name="Brown J."/>
            <person name="Cutler M."/>
            <person name="Kelly L."/>
            <person name="Polz M.F."/>
        </authorList>
    </citation>
    <scope>NUCLEOTIDE SEQUENCE [LARGE SCALE GENOMIC DNA]</scope>
    <source>
        <strain evidence="6">10N.286.54.F3</strain>
    </source>
</reference>
<protein>
    <recommendedName>
        <fullName evidence="4">Bacterial surface antigen (D15) domain-containing protein</fullName>
    </recommendedName>
</protein>
<evidence type="ECO:0000313" key="5">
    <source>
        <dbReference type="EMBL" id="PMF29902.1"/>
    </source>
</evidence>
<organism evidence="5 6">
    <name type="scientific">Vibrio splendidus</name>
    <dbReference type="NCBI Taxonomy" id="29497"/>
    <lineage>
        <taxon>Bacteria</taxon>
        <taxon>Pseudomonadati</taxon>
        <taxon>Pseudomonadota</taxon>
        <taxon>Gammaproteobacteria</taxon>
        <taxon>Vibrionales</taxon>
        <taxon>Vibrionaceae</taxon>
        <taxon>Vibrio</taxon>
    </lineage>
</organism>
<comment type="caution">
    <text evidence="5">The sequence shown here is derived from an EMBL/GenBank/DDBJ whole genome shotgun (WGS) entry which is preliminary data.</text>
</comment>
<accession>A0A2N7CIP0</accession>
<evidence type="ECO:0000256" key="2">
    <source>
        <dbReference type="ARBA" id="ARBA00023136"/>
    </source>
</evidence>
<proteinExistence type="predicted"/>
<dbReference type="Gene3D" id="2.40.160.50">
    <property type="entry name" value="membrane protein fhac: a member of the omp85/tpsb transporter family"/>
    <property type="match status" value="1"/>
</dbReference>
<evidence type="ECO:0000256" key="1">
    <source>
        <dbReference type="ARBA" id="ARBA00004370"/>
    </source>
</evidence>
<dbReference type="GO" id="GO:0019867">
    <property type="term" value="C:outer membrane"/>
    <property type="evidence" value="ECO:0007669"/>
    <property type="project" value="InterPro"/>
</dbReference>
<dbReference type="AlphaFoldDB" id="A0A2N7CIP0"/>
<gene>
    <name evidence="5" type="ORF">BCV19_03090</name>
</gene>
<dbReference type="Pfam" id="PF01103">
    <property type="entry name" value="Omp85"/>
    <property type="match status" value="1"/>
</dbReference>
<sequence>MKSTSLSLCSVTVALLSAGALAEPIEPLFETPEYLEHTWVDDVLDVFGADGEFDDSKTIDMSYLPTAYYTPEKKFGVGLLMVGLYHTDGADKSTQPSSLVVNSFVSQNKSYGVSIENMTYFNQGKQRLLLDVDLHNEASVYYGKGITAGDKDSNKHEFDEVLYSFKPTWMTALGPHYYLGVGGDITYAKAEKLENVVNDSSSTPFYELPSGTSAGVVLSSVYDSRDYRLNASDGWLFQLDAGLYQNFESDKTYSLYDLEVSNYINLNPVPGLVAWQVQGLFSEGDVPWYAMPDLGGSSAMRGYIKGRYRDEHMLMGQVEYRLPIVQRLGMVFWGAAGSVAPSVSKLNDDILTSVGTGFRFRIKDKINLRADVGVGQNETAFYLNVNEVF</sequence>
<dbReference type="EMBL" id="MCSW01000058">
    <property type="protein sequence ID" value="PMF29902.1"/>
    <property type="molecule type" value="Genomic_DNA"/>
</dbReference>
<evidence type="ECO:0000256" key="3">
    <source>
        <dbReference type="SAM" id="SignalP"/>
    </source>
</evidence>
<comment type="subcellular location">
    <subcellularLocation>
        <location evidence="1">Membrane</location>
    </subcellularLocation>
</comment>
<feature type="signal peptide" evidence="3">
    <location>
        <begin position="1"/>
        <end position="22"/>
    </location>
</feature>
<dbReference type="InterPro" id="IPR000184">
    <property type="entry name" value="Bac_surfAg_D15"/>
</dbReference>
<feature type="chain" id="PRO_5014698376" description="Bacterial surface antigen (D15) domain-containing protein" evidence="3">
    <location>
        <begin position="23"/>
        <end position="389"/>
    </location>
</feature>
<keyword evidence="3" id="KW-0732">Signal</keyword>
<dbReference type="Proteomes" id="UP000235405">
    <property type="component" value="Unassembled WGS sequence"/>
</dbReference>